<reference evidence="1" key="1">
    <citation type="submission" date="2000-12" db="EMBL/GenBank/DDBJ databases">
        <title>cDNA clonings from Polyandrocarpa misakiensis.</title>
        <authorList>
            <person name="Sagara Y."/>
            <person name="Fujiwara S."/>
            <person name="Yubisui T."/>
        </authorList>
    </citation>
    <scope>NUCLEOTIDE SEQUENCE</scope>
</reference>
<dbReference type="AlphaFoldDB" id="Q9GR91"/>
<dbReference type="EMBL" id="AB053113">
    <property type="protein sequence ID" value="BAB20044.1"/>
    <property type="molecule type" value="mRNA"/>
</dbReference>
<sequence length="110" mass="11961">MDAITVGNPRVSRRPNTVLEVPSTRVKVKFSMAEAEDNLRARAKDSGVMVDITDKVNLKAKDSGGMEDTAHKASISLKGNRADMADNPKANPRVNLDMAELNLSIRAKVK</sequence>
<protein>
    <submittedName>
        <fullName evidence="1">Uncharacterized protein</fullName>
    </submittedName>
</protein>
<accession>Q9GR91</accession>
<evidence type="ECO:0000313" key="1">
    <source>
        <dbReference type="EMBL" id="BAB20044.1"/>
    </source>
</evidence>
<name>Q9GR91_POLMI</name>
<proteinExistence type="evidence at transcript level"/>
<organism evidence="1">
    <name type="scientific">Polyandrocarpa misakiensis</name>
    <name type="common">Tunicate</name>
    <dbReference type="NCBI Taxonomy" id="7723"/>
    <lineage>
        <taxon>Eukaryota</taxon>
        <taxon>Metazoa</taxon>
        <taxon>Chordata</taxon>
        <taxon>Tunicata</taxon>
        <taxon>Ascidiacea</taxon>
        <taxon>Stolidobranchia</taxon>
        <taxon>Styelidae</taxon>
        <taxon>Polyandrocarpa</taxon>
    </lineage>
</organism>